<dbReference type="EMBL" id="CAJZBQ010000032">
    <property type="protein sequence ID" value="CAG9322537.1"/>
    <property type="molecule type" value="Genomic_DNA"/>
</dbReference>
<name>A0AAU9J8H8_9CILI</name>
<accession>A0AAU9J8H8</accession>
<dbReference type="Gene3D" id="2.120.10.80">
    <property type="entry name" value="Kelch-type beta propeller"/>
    <property type="match status" value="1"/>
</dbReference>
<dbReference type="AlphaFoldDB" id="A0AAU9J8H8"/>
<dbReference type="InterPro" id="IPR015915">
    <property type="entry name" value="Kelch-typ_b-propeller"/>
</dbReference>
<dbReference type="Proteomes" id="UP001162131">
    <property type="component" value="Unassembled WGS sequence"/>
</dbReference>
<reference evidence="1" key="1">
    <citation type="submission" date="2021-09" db="EMBL/GenBank/DDBJ databases">
        <authorList>
            <consortium name="AG Swart"/>
            <person name="Singh M."/>
            <person name="Singh A."/>
            <person name="Seah K."/>
            <person name="Emmerich C."/>
        </authorList>
    </citation>
    <scope>NUCLEOTIDE SEQUENCE</scope>
    <source>
        <strain evidence="1">ATCC30299</strain>
    </source>
</reference>
<keyword evidence="2" id="KW-1185">Reference proteome</keyword>
<comment type="caution">
    <text evidence="1">The sequence shown here is derived from an EMBL/GenBank/DDBJ whole genome shotgun (WGS) entry which is preliminary data.</text>
</comment>
<organism evidence="1 2">
    <name type="scientific">Blepharisma stoltei</name>
    <dbReference type="NCBI Taxonomy" id="1481888"/>
    <lineage>
        <taxon>Eukaryota</taxon>
        <taxon>Sar</taxon>
        <taxon>Alveolata</taxon>
        <taxon>Ciliophora</taxon>
        <taxon>Postciliodesmatophora</taxon>
        <taxon>Heterotrichea</taxon>
        <taxon>Heterotrichida</taxon>
        <taxon>Blepharismidae</taxon>
        <taxon>Blepharisma</taxon>
    </lineage>
</organism>
<sequence length="467" mass="52967">MEFIQFLTQLPAWRYAKNTWKVKVTAPEEYSAILVEYEIMNNRHLIDIVQKIQRLPSLTESEDALGQVTMSFHWSGKFYMVYEDFEEAENIIGIEWICESFRKGIEGLAKLEKDGTWHGDICMENFKRGEKCGKLFGYALPKPRSFEGSGNVNPYKQDMKNLCQVLLDTTGCQESFEKLAEAYGDLEELKMIKRIVESELETIPTALDILDLKNSLARRDRYKDGTEDRNINEGQMLFFTKNDYLQSFSISLEPKISKIIKNPLGKGSSIGKFKGDLIITGGCGTENNTFKYNAESMLFEILPAMLSNHQFHTSIEFSNSLWVIGGISSKSCESWDGNHWNVQPELRYARESPSAYISDTLYVFSGGVERLEGNSWTLLSIELNLIGCFGLVKDSQIIIFGGRELATYNDEILIYSLDSPSIQERREGFTGLFGSNPFYESGNAVCVPSNSGKIVQFNTISKQLILL</sequence>
<evidence type="ECO:0000313" key="2">
    <source>
        <dbReference type="Proteomes" id="UP001162131"/>
    </source>
</evidence>
<gene>
    <name evidence="1" type="ORF">BSTOLATCC_MIC31665</name>
</gene>
<evidence type="ECO:0000313" key="1">
    <source>
        <dbReference type="EMBL" id="CAG9322537.1"/>
    </source>
</evidence>
<protein>
    <submittedName>
        <fullName evidence="1">Uncharacterized protein</fullName>
    </submittedName>
</protein>
<proteinExistence type="predicted"/>
<dbReference type="SUPFAM" id="SSF117281">
    <property type="entry name" value="Kelch motif"/>
    <property type="match status" value="1"/>
</dbReference>